<organism evidence="1 2">
    <name type="scientific">Herminiimonas aquatilis</name>
    <dbReference type="NCBI Taxonomy" id="345342"/>
    <lineage>
        <taxon>Bacteria</taxon>
        <taxon>Pseudomonadati</taxon>
        <taxon>Pseudomonadota</taxon>
        <taxon>Betaproteobacteria</taxon>
        <taxon>Burkholderiales</taxon>
        <taxon>Oxalobacteraceae</taxon>
        <taxon>Herminiimonas</taxon>
    </lineage>
</organism>
<gene>
    <name evidence="1" type="ORF">ACFQO0_10030</name>
</gene>
<proteinExistence type="predicted"/>
<evidence type="ECO:0000313" key="1">
    <source>
        <dbReference type="EMBL" id="MFC7298769.1"/>
    </source>
</evidence>
<dbReference type="EMBL" id="JBHTCC010000002">
    <property type="protein sequence ID" value="MFC7298769.1"/>
    <property type="molecule type" value="Genomic_DNA"/>
</dbReference>
<dbReference type="Proteomes" id="UP001596379">
    <property type="component" value="Unassembled WGS sequence"/>
</dbReference>
<comment type="caution">
    <text evidence="1">The sequence shown here is derived from an EMBL/GenBank/DDBJ whole genome shotgun (WGS) entry which is preliminary data.</text>
</comment>
<accession>A0ABW2J5I3</accession>
<dbReference type="RefSeq" id="WP_382234200.1">
    <property type="nucleotide sequence ID" value="NZ_JBHTCC010000002.1"/>
</dbReference>
<reference evidence="2" key="1">
    <citation type="journal article" date="2019" name="Int. J. Syst. Evol. Microbiol.">
        <title>The Global Catalogue of Microorganisms (GCM) 10K type strain sequencing project: providing services to taxonomists for standard genome sequencing and annotation.</title>
        <authorList>
            <consortium name="The Broad Institute Genomics Platform"/>
            <consortium name="The Broad Institute Genome Sequencing Center for Infectious Disease"/>
            <person name="Wu L."/>
            <person name="Ma J."/>
        </authorList>
    </citation>
    <scope>NUCLEOTIDE SEQUENCE [LARGE SCALE GENOMIC DNA]</scope>
    <source>
        <strain evidence="2">CCUG 36956</strain>
    </source>
</reference>
<evidence type="ECO:0000313" key="2">
    <source>
        <dbReference type="Proteomes" id="UP001596379"/>
    </source>
</evidence>
<protein>
    <submittedName>
        <fullName evidence="1">Uncharacterized protein</fullName>
    </submittedName>
</protein>
<sequence length="73" mass="8197">MHSPLATTDTITEISVRRKDAQSKQRLRLLILTFGTGIKLVRLCSPDYDLDFSFTRIASAWLGVAPLEYSLPT</sequence>
<name>A0ABW2J5I3_9BURK</name>
<keyword evidence="2" id="KW-1185">Reference proteome</keyword>